<dbReference type="CDD" id="cd04301">
    <property type="entry name" value="NAT_SF"/>
    <property type="match status" value="1"/>
</dbReference>
<dbReference type="SUPFAM" id="SSF55729">
    <property type="entry name" value="Acyl-CoA N-acyltransferases (Nat)"/>
    <property type="match status" value="1"/>
</dbReference>
<keyword evidence="3" id="KW-1185">Reference proteome</keyword>
<reference evidence="2" key="1">
    <citation type="submission" date="2022-10" db="EMBL/GenBank/DDBJ databases">
        <title>Hoeflea sp. G2-23, isolated from marine algae.</title>
        <authorList>
            <person name="Kristyanto S."/>
            <person name="Kim J.M."/>
            <person name="Jeon C.O."/>
        </authorList>
    </citation>
    <scope>NUCLEOTIDE SEQUENCE</scope>
    <source>
        <strain evidence="2">G2-23</strain>
    </source>
</reference>
<organism evidence="2 3">
    <name type="scientific">Hoeflea algicola</name>
    <dbReference type="NCBI Taxonomy" id="2983763"/>
    <lineage>
        <taxon>Bacteria</taxon>
        <taxon>Pseudomonadati</taxon>
        <taxon>Pseudomonadota</taxon>
        <taxon>Alphaproteobacteria</taxon>
        <taxon>Hyphomicrobiales</taxon>
        <taxon>Rhizobiaceae</taxon>
        <taxon>Hoeflea</taxon>
    </lineage>
</organism>
<sequence length="193" mass="20463">MTGHVCGFGKTGFAIENEIGTDRGTREAMLDRAMGPGRKRKSSEKLRRGMLPSSGLAFVARDSNGTLIGSVRLWDVAAGGRQLLLLGPLAVASEVAGRGIGSALMRHAIDRATELGHGAIMLVGDAAYYSRFGFSVEKTGGLIMPGPVERSRLLGCELLPGYLDEVAGLLVPNGRLAPAFVRRTRSARLMRVA</sequence>
<name>A0ABT3Z9G5_9HYPH</name>
<dbReference type="Gene3D" id="3.40.630.30">
    <property type="match status" value="1"/>
</dbReference>
<dbReference type="Proteomes" id="UP001073227">
    <property type="component" value="Unassembled WGS sequence"/>
</dbReference>
<evidence type="ECO:0000313" key="3">
    <source>
        <dbReference type="Proteomes" id="UP001073227"/>
    </source>
</evidence>
<evidence type="ECO:0000259" key="1">
    <source>
        <dbReference type="PROSITE" id="PS51186"/>
    </source>
</evidence>
<dbReference type="EMBL" id="JAOVZR010000001">
    <property type="protein sequence ID" value="MCY0148403.1"/>
    <property type="molecule type" value="Genomic_DNA"/>
</dbReference>
<proteinExistence type="predicted"/>
<gene>
    <name evidence="2" type="ORF">OEG84_11950</name>
</gene>
<accession>A0ABT3Z9G5</accession>
<dbReference type="RefSeq" id="WP_267653970.1">
    <property type="nucleotide sequence ID" value="NZ_JAOVZR010000001.1"/>
</dbReference>
<evidence type="ECO:0000313" key="2">
    <source>
        <dbReference type="EMBL" id="MCY0148403.1"/>
    </source>
</evidence>
<comment type="caution">
    <text evidence="2">The sequence shown here is derived from an EMBL/GenBank/DDBJ whole genome shotgun (WGS) entry which is preliminary data.</text>
</comment>
<dbReference type="InterPro" id="IPR016181">
    <property type="entry name" value="Acyl_CoA_acyltransferase"/>
</dbReference>
<dbReference type="Pfam" id="PF00583">
    <property type="entry name" value="Acetyltransf_1"/>
    <property type="match status" value="1"/>
</dbReference>
<dbReference type="InterPro" id="IPR000182">
    <property type="entry name" value="GNAT_dom"/>
</dbReference>
<protein>
    <submittedName>
        <fullName evidence="2">N-acetyltransferase</fullName>
    </submittedName>
</protein>
<dbReference type="PROSITE" id="PS51186">
    <property type="entry name" value="GNAT"/>
    <property type="match status" value="1"/>
</dbReference>
<feature type="domain" description="N-acetyltransferase" evidence="1">
    <location>
        <begin position="13"/>
        <end position="155"/>
    </location>
</feature>